<dbReference type="InterPro" id="IPR000719">
    <property type="entry name" value="Prot_kinase_dom"/>
</dbReference>
<dbReference type="SMART" id="SM00220">
    <property type="entry name" value="S_TKc"/>
    <property type="match status" value="1"/>
</dbReference>
<reference evidence="12" key="2">
    <citation type="submission" date="2015-07" db="EMBL/GenBank/DDBJ databases">
        <title>The genome sequence of Plasmodium falciparum IGH-CR14.</title>
        <authorList>
            <consortium name="The Broad Institute Genome Sequencing Platform"/>
            <person name="Volkman S.K."/>
            <person name="Neafsey D.E."/>
            <person name="Dash A.P."/>
            <person name="Chitnis C.E."/>
            <person name="Hartl D.L."/>
            <person name="Young S.K."/>
            <person name="Kodira C.D."/>
            <person name="Zeng Q."/>
            <person name="Koehrsen M."/>
            <person name="Godfrey P."/>
            <person name="Alvarado L."/>
            <person name="Berlin A."/>
            <person name="Borenstein D."/>
            <person name="Chen Z."/>
            <person name="Engels R."/>
            <person name="Freedman E."/>
            <person name="Gellesch M."/>
            <person name="Goldberg J."/>
            <person name="Griggs A."/>
            <person name="Gujja S."/>
            <person name="Heiman D."/>
            <person name="Hepburn T."/>
            <person name="Howarth C."/>
            <person name="Jen D."/>
            <person name="Larson L."/>
            <person name="Lewis B."/>
            <person name="Mehta T."/>
            <person name="Park D."/>
            <person name="Pearson M."/>
            <person name="Roberts A."/>
            <person name="Saif S."/>
            <person name="Shea T."/>
            <person name="Shenoy N."/>
            <person name="Sisk P."/>
            <person name="Stolte C."/>
            <person name="Sykes S."/>
            <person name="Walk T."/>
            <person name="White J."/>
            <person name="Yandava C."/>
            <person name="Wirth D.F."/>
            <person name="Nusbaum C."/>
            <person name="Birren B."/>
        </authorList>
    </citation>
    <scope>NUCLEOTIDE SEQUENCE [LARGE SCALE GENOMIC DNA]</scope>
    <source>
        <strain evidence="12">IGH-CR14</strain>
    </source>
</reference>
<protein>
    <recommendedName>
        <fullName evidence="1">non-specific serine/threonine protein kinase</fullName>
        <ecNumber evidence="1">2.7.11.1</ecNumber>
    </recommendedName>
</protein>
<accession>A0A0L1I435</accession>
<dbReference type="AlphaFoldDB" id="A0A0L1I435"/>
<evidence type="ECO:0000256" key="5">
    <source>
        <dbReference type="ARBA" id="ARBA00022777"/>
    </source>
</evidence>
<feature type="domain" description="Protein kinase" evidence="10">
    <location>
        <begin position="1"/>
        <end position="305"/>
    </location>
</feature>
<evidence type="ECO:0000256" key="1">
    <source>
        <dbReference type="ARBA" id="ARBA00012513"/>
    </source>
</evidence>
<evidence type="ECO:0000256" key="3">
    <source>
        <dbReference type="ARBA" id="ARBA00022679"/>
    </source>
</evidence>
<feature type="region of interest" description="Disordered" evidence="9">
    <location>
        <begin position="328"/>
        <end position="357"/>
    </location>
</feature>
<keyword evidence="6" id="KW-0067">ATP-binding</keyword>
<feature type="compositionally biased region" description="Basic and acidic residues" evidence="9">
    <location>
        <begin position="8"/>
        <end position="18"/>
    </location>
</feature>
<gene>
    <name evidence="11" type="ORF">PFMG_00133</name>
</gene>
<dbReference type="SUPFAM" id="SSF56112">
    <property type="entry name" value="Protein kinase-like (PK-like)"/>
    <property type="match status" value="1"/>
</dbReference>
<feature type="compositionally biased region" description="Acidic residues" evidence="9">
    <location>
        <begin position="19"/>
        <end position="32"/>
    </location>
</feature>
<dbReference type="Pfam" id="PF00069">
    <property type="entry name" value="Pkinase"/>
    <property type="match status" value="1"/>
</dbReference>
<dbReference type="PANTHER" id="PTHR47634:SF9">
    <property type="entry name" value="PROTEIN KINASE DOMAIN-CONTAINING PROTEIN-RELATED"/>
    <property type="match status" value="1"/>
</dbReference>
<dbReference type="GO" id="GO:0000245">
    <property type="term" value="P:spliceosomal complex assembly"/>
    <property type="evidence" value="ECO:0007669"/>
    <property type="project" value="TreeGrafter"/>
</dbReference>
<dbReference type="EMBL" id="GG664963">
    <property type="protein sequence ID" value="KNG73960.1"/>
    <property type="molecule type" value="Genomic_DNA"/>
</dbReference>
<evidence type="ECO:0000256" key="9">
    <source>
        <dbReference type="SAM" id="MobiDB-lite"/>
    </source>
</evidence>
<feature type="region of interest" description="Disordered" evidence="9">
    <location>
        <begin position="542"/>
        <end position="598"/>
    </location>
</feature>
<keyword evidence="2" id="KW-0723">Serine/threonine-protein kinase</keyword>
<evidence type="ECO:0000259" key="10">
    <source>
        <dbReference type="PROSITE" id="PS50011"/>
    </source>
</evidence>
<dbReference type="PROSITE" id="PS50011">
    <property type="entry name" value="PROTEIN_KINASE_DOM"/>
    <property type="match status" value="1"/>
</dbReference>
<dbReference type="PANTHER" id="PTHR47634">
    <property type="entry name" value="PROTEIN KINASE DOMAIN-CONTAINING PROTEIN-RELATED"/>
    <property type="match status" value="1"/>
</dbReference>
<keyword evidence="4" id="KW-0547">Nucleotide-binding</keyword>
<evidence type="ECO:0000256" key="6">
    <source>
        <dbReference type="ARBA" id="ARBA00022840"/>
    </source>
</evidence>
<evidence type="ECO:0000256" key="4">
    <source>
        <dbReference type="ARBA" id="ARBA00022741"/>
    </source>
</evidence>
<evidence type="ECO:0000313" key="12">
    <source>
        <dbReference type="Proteomes" id="UP000054562"/>
    </source>
</evidence>
<dbReference type="GO" id="GO:0004674">
    <property type="term" value="F:protein serine/threonine kinase activity"/>
    <property type="evidence" value="ECO:0007669"/>
    <property type="project" value="UniProtKB-KW"/>
</dbReference>
<dbReference type="Gene3D" id="1.10.510.10">
    <property type="entry name" value="Transferase(Phosphotransferase) domain 1"/>
    <property type="match status" value="1"/>
</dbReference>
<dbReference type="GO" id="GO:0050684">
    <property type="term" value="P:regulation of mRNA processing"/>
    <property type="evidence" value="ECO:0007669"/>
    <property type="project" value="TreeGrafter"/>
</dbReference>
<keyword evidence="3" id="KW-0808">Transferase</keyword>
<name>A0A0L1I435_PLAFA</name>
<dbReference type="Proteomes" id="UP000054562">
    <property type="component" value="Unassembled WGS sequence"/>
</dbReference>
<feature type="compositionally biased region" description="Basic and acidic residues" evidence="9">
    <location>
        <begin position="578"/>
        <end position="596"/>
    </location>
</feature>
<evidence type="ECO:0000256" key="8">
    <source>
        <dbReference type="ARBA" id="ARBA00048679"/>
    </source>
</evidence>
<dbReference type="InterPro" id="IPR011009">
    <property type="entry name" value="Kinase-like_dom_sf"/>
</dbReference>
<dbReference type="OrthoDB" id="2649at2759"/>
<comment type="catalytic activity">
    <reaction evidence="8">
        <text>L-seryl-[protein] + ATP = O-phospho-L-seryl-[protein] + ADP + H(+)</text>
        <dbReference type="Rhea" id="RHEA:17989"/>
        <dbReference type="Rhea" id="RHEA-COMP:9863"/>
        <dbReference type="Rhea" id="RHEA-COMP:11604"/>
        <dbReference type="ChEBI" id="CHEBI:15378"/>
        <dbReference type="ChEBI" id="CHEBI:29999"/>
        <dbReference type="ChEBI" id="CHEBI:30616"/>
        <dbReference type="ChEBI" id="CHEBI:83421"/>
        <dbReference type="ChEBI" id="CHEBI:456216"/>
        <dbReference type="EC" id="2.7.11.1"/>
    </reaction>
</comment>
<dbReference type="EC" id="2.7.11.1" evidence="1"/>
<evidence type="ECO:0000256" key="7">
    <source>
        <dbReference type="ARBA" id="ARBA00047899"/>
    </source>
</evidence>
<dbReference type="GO" id="GO:0005524">
    <property type="term" value="F:ATP binding"/>
    <property type="evidence" value="ECO:0007669"/>
    <property type="project" value="UniProtKB-KW"/>
</dbReference>
<feature type="compositionally biased region" description="Polar residues" evidence="9">
    <location>
        <begin position="41"/>
        <end position="50"/>
    </location>
</feature>
<evidence type="ECO:0000313" key="11">
    <source>
        <dbReference type="EMBL" id="KNG73960.1"/>
    </source>
</evidence>
<evidence type="ECO:0000256" key="2">
    <source>
        <dbReference type="ARBA" id="ARBA00022527"/>
    </source>
</evidence>
<feature type="region of interest" description="Disordered" evidence="9">
    <location>
        <begin position="1"/>
        <end position="50"/>
    </location>
</feature>
<feature type="compositionally biased region" description="Acidic residues" evidence="9">
    <location>
        <begin position="547"/>
        <end position="577"/>
    </location>
</feature>
<organism evidence="11 12">
    <name type="scientific">Plasmodium falciparum IGH-CR14</name>
    <dbReference type="NCBI Taxonomy" id="580059"/>
    <lineage>
        <taxon>Eukaryota</taxon>
        <taxon>Sar</taxon>
        <taxon>Alveolata</taxon>
        <taxon>Apicomplexa</taxon>
        <taxon>Aconoidasida</taxon>
        <taxon>Haemosporida</taxon>
        <taxon>Plasmodiidae</taxon>
        <taxon>Plasmodium</taxon>
        <taxon>Plasmodium (Laverania)</taxon>
    </lineage>
</organism>
<keyword evidence="5 11" id="KW-0418">Kinase</keyword>
<comment type="catalytic activity">
    <reaction evidence="7">
        <text>L-threonyl-[protein] + ATP = O-phospho-L-threonyl-[protein] + ADP + H(+)</text>
        <dbReference type="Rhea" id="RHEA:46608"/>
        <dbReference type="Rhea" id="RHEA-COMP:11060"/>
        <dbReference type="Rhea" id="RHEA-COMP:11605"/>
        <dbReference type="ChEBI" id="CHEBI:15378"/>
        <dbReference type="ChEBI" id="CHEBI:30013"/>
        <dbReference type="ChEBI" id="CHEBI:30616"/>
        <dbReference type="ChEBI" id="CHEBI:61977"/>
        <dbReference type="ChEBI" id="CHEBI:456216"/>
        <dbReference type="EC" id="2.7.11.1"/>
    </reaction>
</comment>
<dbReference type="InterPro" id="IPR051334">
    <property type="entry name" value="SRPK"/>
</dbReference>
<reference evidence="12" key="1">
    <citation type="submission" date="2015-07" db="EMBL/GenBank/DDBJ databases">
        <title>Annotation of Plasmodium falciparum IGH-CR14.</title>
        <authorList>
            <consortium name="The Broad Institute Genome Sequencing Platform"/>
            <person name="Volkman S.K."/>
            <person name="Neafsey D.E."/>
            <person name="Dash A.P."/>
            <person name="Chitnis C.E."/>
            <person name="Hartl D.L."/>
            <person name="Young S.K."/>
            <person name="Zeng Q."/>
            <person name="Koehrsen M."/>
            <person name="Alvarado L."/>
            <person name="Berlin A."/>
            <person name="Borenstein D."/>
            <person name="Chapman S.B."/>
            <person name="Chen Z."/>
            <person name="Engels R."/>
            <person name="Freedman E."/>
            <person name="Gellesch M."/>
            <person name="Goldberg J."/>
            <person name="Griggs A."/>
            <person name="Gujja S."/>
            <person name="Heilman E.R."/>
            <person name="Heiman D.I."/>
            <person name="Howarth C."/>
            <person name="Jen D."/>
            <person name="Larson L."/>
            <person name="Mehta T."/>
            <person name="Neiman D."/>
            <person name="Park D."/>
            <person name="Pearson M."/>
            <person name="Roberts A."/>
            <person name="Saif S."/>
            <person name="Shea T."/>
            <person name="Shenoy N."/>
            <person name="Sisk P."/>
            <person name="Stolte C."/>
            <person name="Sykes S."/>
            <person name="Walk T."/>
            <person name="White J."/>
            <person name="Yandava C."/>
            <person name="Haas B."/>
            <person name="Henn M.R."/>
            <person name="Nusbaum C."/>
            <person name="Birren B."/>
        </authorList>
    </citation>
    <scope>NUCLEOTIDE SEQUENCE [LARGE SCALE GENOMIC DNA]</scope>
    <source>
        <strain evidence="12">IGH-CR14</strain>
    </source>
</reference>
<sequence>MNPYLHRLPNDYLKKIDQDDSDETEEEDDLSDVDQNKEQNKNQLEVNLPNNKYPNSNDVYKFFEKDINKFPIYCDMFNHLIHPEALRLHELYMKNKKNIDSNNTMNDLGNNQNSHKVVYINTEDGEYCIRPYDPSVYYHEKSCYKICDLGNSLWIDESRYAEIQTRQYRAPEVILKSGFNETADIWSFACMVFELVTGDFLFNPQKGDRYDKNEEHLSFIIEVLGNIPKHMIDAGYNSHKYFNKNNYRLKNIRNIKKYGLYKILKYKYNLPEKEISPLCSFLLPMLSVDPQTRPSAYTMLQHPWLNMVSLEEGDDMYINDESYSINNDRNMKNNSNSNNFIYDGHNSSKNKNSSNKKKIDVNYKIGNNGNNAYNDNYYNKNYKNNKNNKNFNDDVVEPSPDQYMHANYNNDIVHAVLYEKPYNSNNVISYTNNKGHKNNFDINYLQHRNDNNSNKQNISLTTNDYTFNSDYIANMMDHDTYRKQIIKNIPAHQISKLKDGKNFKAYNESIQYEMHDFQQYNEHDFEYKFNKRFEHAHHIKEMKHNDDDYEEEDEDEDDDDEDYESDVDYDDDDEYDEGQEHDADQDEKKNDNEKQQEQQNYGEKYNYEHYENNMGYNKNIQQLSYTNNNDDENNFCETQNIYILQNKRDINFKECTPRNNINKEIKSDKYQSSKVINQKDNYWNYKIKENTKLREHAKKQHYSNNNNINKNDNTNIMNQIDTKDQISKNLHDLSTNNNMDQKHGALQKMHMNEKTNQDKPLNDEEILIENRDDQNVNKINCKVINKKTSCAYT</sequence>
<dbReference type="FunFam" id="1.10.510.10:FF:000797">
    <property type="entry name" value="CMGC/SRPK protein kinase"/>
    <property type="match status" value="1"/>
</dbReference>
<feature type="compositionally biased region" description="Low complexity" evidence="9">
    <location>
        <begin position="328"/>
        <end position="339"/>
    </location>
</feature>
<proteinExistence type="predicted"/>